<sequence length="120" mass="13646">MSVILSIALIVLFLHACTWDGMILSWVHYLLENAPVWLRKPIYDCPACMTPWWGYLVLYLGNRVGFWEVHLTSVPFVLAIAAGINVVLSTLLIFLRDGQKRKCNCDRKARLGILNEDNNG</sequence>
<keyword evidence="3" id="KW-1185">Reference proteome</keyword>
<evidence type="ECO:0000313" key="2">
    <source>
        <dbReference type="EMBL" id="RFM30035.1"/>
    </source>
</evidence>
<protein>
    <submittedName>
        <fullName evidence="2">Uncharacterized protein</fullName>
    </submittedName>
</protein>
<accession>A0A3E1NQ26</accession>
<evidence type="ECO:0000313" key="3">
    <source>
        <dbReference type="Proteomes" id="UP000261284"/>
    </source>
</evidence>
<comment type="caution">
    <text evidence="2">The sequence shown here is derived from an EMBL/GenBank/DDBJ whole genome shotgun (WGS) entry which is preliminary data.</text>
</comment>
<keyword evidence="1" id="KW-1133">Transmembrane helix</keyword>
<dbReference type="AlphaFoldDB" id="A0A3E1NQ26"/>
<dbReference type="RefSeq" id="WP_116845791.1">
    <property type="nucleotide sequence ID" value="NZ_QTJU01000001.1"/>
</dbReference>
<keyword evidence="1" id="KW-0812">Transmembrane</keyword>
<dbReference type="Proteomes" id="UP000261284">
    <property type="component" value="Unassembled WGS sequence"/>
</dbReference>
<name>A0A3E1NQ26_9BACT</name>
<reference evidence="2 3" key="1">
    <citation type="submission" date="2018-08" db="EMBL/GenBank/DDBJ databases">
        <title>Chitinophagaceae sp. K23C18032701, a novel bacterium isolated from forest soil.</title>
        <authorList>
            <person name="Wang C."/>
        </authorList>
    </citation>
    <scope>NUCLEOTIDE SEQUENCE [LARGE SCALE GENOMIC DNA]</scope>
    <source>
        <strain evidence="2 3">K23C18032701</strain>
    </source>
</reference>
<organism evidence="2 3">
    <name type="scientific">Deminuibacter soli</name>
    <dbReference type="NCBI Taxonomy" id="2291815"/>
    <lineage>
        <taxon>Bacteria</taxon>
        <taxon>Pseudomonadati</taxon>
        <taxon>Bacteroidota</taxon>
        <taxon>Chitinophagia</taxon>
        <taxon>Chitinophagales</taxon>
        <taxon>Chitinophagaceae</taxon>
        <taxon>Deminuibacter</taxon>
    </lineage>
</organism>
<evidence type="ECO:0000256" key="1">
    <source>
        <dbReference type="SAM" id="Phobius"/>
    </source>
</evidence>
<dbReference type="EMBL" id="QTJU01000001">
    <property type="protein sequence ID" value="RFM30035.1"/>
    <property type="molecule type" value="Genomic_DNA"/>
</dbReference>
<dbReference type="OrthoDB" id="797355at2"/>
<gene>
    <name evidence="2" type="ORF">DXN05_03425</name>
</gene>
<keyword evidence="1" id="KW-0472">Membrane</keyword>
<proteinExistence type="predicted"/>
<feature type="transmembrane region" description="Helical" evidence="1">
    <location>
        <begin position="76"/>
        <end position="95"/>
    </location>
</feature>